<feature type="domain" description="Vitamin K epoxide reductase" evidence="11">
    <location>
        <begin position="8"/>
        <end position="136"/>
    </location>
</feature>
<feature type="transmembrane region" description="Helical" evidence="10">
    <location>
        <begin position="12"/>
        <end position="30"/>
    </location>
</feature>
<reference evidence="12 13" key="1">
    <citation type="journal article" date="2015" name="Nature">
        <title>rRNA introns, odd ribosomes, and small enigmatic genomes across a large radiation of phyla.</title>
        <authorList>
            <person name="Brown C.T."/>
            <person name="Hug L.A."/>
            <person name="Thomas B.C."/>
            <person name="Sharon I."/>
            <person name="Castelle C.J."/>
            <person name="Singh A."/>
            <person name="Wilkins M.J."/>
            <person name="Williams K.H."/>
            <person name="Banfield J.F."/>
        </authorList>
    </citation>
    <scope>NUCLEOTIDE SEQUENCE [LARGE SCALE GENOMIC DNA]</scope>
</reference>
<name>A0A0G0T391_9BACT</name>
<evidence type="ECO:0000256" key="7">
    <source>
        <dbReference type="ARBA" id="ARBA00023136"/>
    </source>
</evidence>
<dbReference type="GO" id="GO:0016491">
    <property type="term" value="F:oxidoreductase activity"/>
    <property type="evidence" value="ECO:0007669"/>
    <property type="project" value="UniProtKB-KW"/>
</dbReference>
<evidence type="ECO:0000256" key="8">
    <source>
        <dbReference type="ARBA" id="ARBA00023157"/>
    </source>
</evidence>
<proteinExistence type="inferred from homology"/>
<keyword evidence="3 10" id="KW-0812">Transmembrane</keyword>
<evidence type="ECO:0000256" key="3">
    <source>
        <dbReference type="ARBA" id="ARBA00022692"/>
    </source>
</evidence>
<comment type="similarity">
    <text evidence="2">Belongs to the VKOR family.</text>
</comment>
<dbReference type="InterPro" id="IPR012932">
    <property type="entry name" value="VKOR"/>
</dbReference>
<keyword evidence="9" id="KW-0676">Redox-active center</keyword>
<dbReference type="SMART" id="SM00756">
    <property type="entry name" value="VKc"/>
    <property type="match status" value="1"/>
</dbReference>
<sequence>MGHYSTMNNKHFKWIIWLSAVGIVLASYLFSEYLAEDPLELCSINAWINCGPVTKGNLAEFYGIPVSLIGLIGYIIILFSALAKKKKLLLGMATFGMLFCLRLTILEIFVEKIICPVCVLCQTIMLVVFILSVRLNIKNNKAV</sequence>
<gene>
    <name evidence="12" type="ORF">UU14_C0027G0023</name>
</gene>
<feature type="transmembrane region" description="Helical" evidence="10">
    <location>
        <begin position="61"/>
        <end position="81"/>
    </location>
</feature>
<evidence type="ECO:0000259" key="11">
    <source>
        <dbReference type="SMART" id="SM00756"/>
    </source>
</evidence>
<evidence type="ECO:0000256" key="2">
    <source>
        <dbReference type="ARBA" id="ARBA00006214"/>
    </source>
</evidence>
<evidence type="ECO:0000313" key="12">
    <source>
        <dbReference type="EMBL" id="KKR71484.1"/>
    </source>
</evidence>
<dbReference type="Pfam" id="PF07884">
    <property type="entry name" value="VKOR"/>
    <property type="match status" value="1"/>
</dbReference>
<dbReference type="EMBL" id="LBZM01000027">
    <property type="protein sequence ID" value="KKR71484.1"/>
    <property type="molecule type" value="Genomic_DNA"/>
</dbReference>
<comment type="subcellular location">
    <subcellularLocation>
        <location evidence="1">Membrane</location>
        <topology evidence="1">Multi-pass membrane protein</topology>
    </subcellularLocation>
</comment>
<keyword evidence="7 10" id="KW-0472">Membrane</keyword>
<evidence type="ECO:0000256" key="6">
    <source>
        <dbReference type="ARBA" id="ARBA00023002"/>
    </source>
</evidence>
<comment type="caution">
    <text evidence="12">The sequence shown here is derived from an EMBL/GenBank/DDBJ whole genome shotgun (WGS) entry which is preliminary data.</text>
</comment>
<evidence type="ECO:0000256" key="10">
    <source>
        <dbReference type="SAM" id="Phobius"/>
    </source>
</evidence>
<feature type="transmembrane region" description="Helical" evidence="10">
    <location>
        <begin position="114"/>
        <end position="137"/>
    </location>
</feature>
<keyword evidence="8" id="KW-1015">Disulfide bond</keyword>
<keyword evidence="4" id="KW-0874">Quinone</keyword>
<evidence type="ECO:0000256" key="4">
    <source>
        <dbReference type="ARBA" id="ARBA00022719"/>
    </source>
</evidence>
<dbReference type="InterPro" id="IPR038354">
    <property type="entry name" value="VKOR_sf"/>
</dbReference>
<evidence type="ECO:0000256" key="5">
    <source>
        <dbReference type="ARBA" id="ARBA00022989"/>
    </source>
</evidence>
<keyword evidence="6" id="KW-0560">Oxidoreductase</keyword>
<dbReference type="GO" id="GO:0016020">
    <property type="term" value="C:membrane"/>
    <property type="evidence" value="ECO:0007669"/>
    <property type="project" value="UniProtKB-SubCell"/>
</dbReference>
<evidence type="ECO:0000256" key="1">
    <source>
        <dbReference type="ARBA" id="ARBA00004141"/>
    </source>
</evidence>
<feature type="transmembrane region" description="Helical" evidence="10">
    <location>
        <begin position="88"/>
        <end position="108"/>
    </location>
</feature>
<organism evidence="12 13">
    <name type="scientific">Candidatus Roizmanbacteria bacterium GW2011_GWB1_40_7</name>
    <dbReference type="NCBI Taxonomy" id="1618482"/>
    <lineage>
        <taxon>Bacteria</taxon>
        <taxon>Candidatus Roizmaniibacteriota</taxon>
    </lineage>
</organism>
<evidence type="ECO:0000313" key="13">
    <source>
        <dbReference type="Proteomes" id="UP000034664"/>
    </source>
</evidence>
<evidence type="ECO:0000256" key="9">
    <source>
        <dbReference type="ARBA" id="ARBA00023284"/>
    </source>
</evidence>
<dbReference type="Proteomes" id="UP000034664">
    <property type="component" value="Unassembled WGS sequence"/>
</dbReference>
<dbReference type="Gene3D" id="1.20.1440.130">
    <property type="entry name" value="VKOR domain"/>
    <property type="match status" value="1"/>
</dbReference>
<keyword evidence="5 10" id="KW-1133">Transmembrane helix</keyword>
<protein>
    <submittedName>
        <fullName evidence="12">Vitamin K epoxide reductase family protein</fullName>
    </submittedName>
</protein>
<dbReference type="GO" id="GO:0048038">
    <property type="term" value="F:quinone binding"/>
    <property type="evidence" value="ECO:0007669"/>
    <property type="project" value="UniProtKB-KW"/>
</dbReference>
<dbReference type="AlphaFoldDB" id="A0A0G0T391"/>
<accession>A0A0G0T391</accession>